<sequence>MNRLTRRIGDASARRPWVTIGAWVAALALVLPLAGLVGGSFVDDLVAPGSQSEKAMELLEDRFPEASGGSAVAVFAVPEGERIDRHRPAVEAAVDRIADVEHVATVTDPFTGGTISPDGRIGYVQVTFDVPPMKVHPRQIDALSDAIEPVRGDGVVAELGGDAVFINAETPTSGAEAAGLLSALVILVVAFGTIVAALVPIALALVAVAAGLGSIVLLAHATDVSTAAPTIGAMIGLGVGIDYALFIVARCRENRAAGQDNSTALSNAMSSSGAAVLFAGGTVVVAMSALALTGLGFLTSIGLSTSLVVLFAVATALTLLPALLSLLGDRIHKARRHRWLRMRRAKKSENPVNPESPEQTAWWRFAHRVSGRPWPYLLAGSAVLLALAIPALRMETGFPDAGNDATSTTHRRAYDLLAEGFGPGFNAPLLMVADLRGPGVDAAGIPELARRVADDPGIASVGEPLFSTAGDTVVLPVLPTTAPADAATSDTLERVLGVIPDNVAVSGLTAMTDDLTRQLTDTLPVFIAAILVVSFLLLMLVFRSVAVPLKAAVMNLLSIGGAYGVVVAVFQWGWLGGLFNLHETMLIASPLPTIFFAVLFGLSMDYEVFLLSRVREEYDATGDPTESVARGMAVTGRVITSAALIMTVVFLSFVANPSPLVKMMGLGLATAIVLDATIVRMVLVPASMALLGRATWWLPRPLDRRLPRIAVETVESVDTVESNESDDLPSPPEPAPAPTARIS</sequence>
<evidence type="ECO:0000313" key="10">
    <source>
        <dbReference type="Proteomes" id="UP001340816"/>
    </source>
</evidence>
<dbReference type="Pfam" id="PF03176">
    <property type="entry name" value="MMPL"/>
    <property type="match status" value="2"/>
</dbReference>
<dbReference type="InterPro" id="IPR000731">
    <property type="entry name" value="SSD"/>
</dbReference>
<evidence type="ECO:0000256" key="3">
    <source>
        <dbReference type="ARBA" id="ARBA00022692"/>
    </source>
</evidence>
<feature type="transmembrane region" description="Helical" evidence="7">
    <location>
        <begin position="523"/>
        <end position="542"/>
    </location>
</feature>
<feature type="transmembrane region" description="Helical" evidence="7">
    <location>
        <begin position="177"/>
        <end position="195"/>
    </location>
</feature>
<keyword evidence="3 7" id="KW-0812">Transmembrane</keyword>
<name>A0ABZ1HSL9_STRPH</name>
<feature type="transmembrane region" description="Helical" evidence="7">
    <location>
        <begin position="20"/>
        <end position="42"/>
    </location>
</feature>
<dbReference type="PANTHER" id="PTHR33406:SF13">
    <property type="entry name" value="MEMBRANE PROTEIN YDFJ"/>
    <property type="match status" value="1"/>
</dbReference>
<feature type="transmembrane region" description="Helical" evidence="7">
    <location>
        <begin position="594"/>
        <end position="614"/>
    </location>
</feature>
<evidence type="ECO:0000256" key="6">
    <source>
        <dbReference type="SAM" id="MobiDB-lite"/>
    </source>
</evidence>
<reference evidence="9 10" key="1">
    <citation type="submission" date="2022-10" db="EMBL/GenBank/DDBJ databases">
        <title>The complete genomes of actinobacterial strains from the NBC collection.</title>
        <authorList>
            <person name="Joergensen T.S."/>
            <person name="Alvarez Arevalo M."/>
            <person name="Sterndorff E.B."/>
            <person name="Faurdal D."/>
            <person name="Vuksanovic O."/>
            <person name="Mourched A.-S."/>
            <person name="Charusanti P."/>
            <person name="Shaw S."/>
            <person name="Blin K."/>
            <person name="Weber T."/>
        </authorList>
    </citation>
    <scope>NUCLEOTIDE SEQUENCE [LARGE SCALE GENOMIC DNA]</scope>
    <source>
        <strain evidence="9 10">NBC 01752</strain>
    </source>
</reference>
<feature type="transmembrane region" description="Helical" evidence="7">
    <location>
        <begin position="374"/>
        <end position="392"/>
    </location>
</feature>
<feature type="transmembrane region" description="Helical" evidence="7">
    <location>
        <begin position="227"/>
        <end position="249"/>
    </location>
</feature>
<dbReference type="Proteomes" id="UP001340816">
    <property type="component" value="Chromosome"/>
</dbReference>
<proteinExistence type="predicted"/>
<accession>A0ABZ1HSL9</accession>
<keyword evidence="4 7" id="KW-1133">Transmembrane helix</keyword>
<evidence type="ECO:0000256" key="4">
    <source>
        <dbReference type="ARBA" id="ARBA00022989"/>
    </source>
</evidence>
<evidence type="ECO:0000256" key="5">
    <source>
        <dbReference type="ARBA" id="ARBA00023136"/>
    </source>
</evidence>
<evidence type="ECO:0000256" key="1">
    <source>
        <dbReference type="ARBA" id="ARBA00004651"/>
    </source>
</evidence>
<protein>
    <submittedName>
        <fullName evidence="9">MMPL family transporter</fullName>
    </submittedName>
</protein>
<dbReference type="RefSeq" id="WP_326762250.1">
    <property type="nucleotide sequence ID" value="NZ_CP109135.1"/>
</dbReference>
<dbReference type="Gene3D" id="1.20.1640.10">
    <property type="entry name" value="Multidrug efflux transporter AcrB transmembrane domain"/>
    <property type="match status" value="2"/>
</dbReference>
<feature type="transmembrane region" description="Helical" evidence="7">
    <location>
        <begin position="666"/>
        <end position="691"/>
    </location>
</feature>
<organism evidence="9 10">
    <name type="scientific">Streptomyces phaeochromogenes</name>
    <dbReference type="NCBI Taxonomy" id="1923"/>
    <lineage>
        <taxon>Bacteria</taxon>
        <taxon>Bacillati</taxon>
        <taxon>Actinomycetota</taxon>
        <taxon>Actinomycetes</taxon>
        <taxon>Kitasatosporales</taxon>
        <taxon>Streptomycetaceae</taxon>
        <taxon>Streptomyces</taxon>
        <taxon>Streptomyces phaeochromogenes group</taxon>
    </lineage>
</organism>
<feature type="transmembrane region" description="Helical" evidence="7">
    <location>
        <begin position="307"/>
        <end position="328"/>
    </location>
</feature>
<dbReference type="SUPFAM" id="SSF82866">
    <property type="entry name" value="Multidrug efflux transporter AcrB transmembrane domain"/>
    <property type="match status" value="2"/>
</dbReference>
<comment type="subcellular location">
    <subcellularLocation>
        <location evidence="1">Cell membrane</location>
        <topology evidence="1">Multi-pass membrane protein</topology>
    </subcellularLocation>
</comment>
<evidence type="ECO:0000313" key="9">
    <source>
        <dbReference type="EMBL" id="WSD20598.1"/>
    </source>
</evidence>
<evidence type="ECO:0000256" key="7">
    <source>
        <dbReference type="SAM" id="Phobius"/>
    </source>
</evidence>
<keyword evidence="5 7" id="KW-0472">Membrane</keyword>
<dbReference type="PANTHER" id="PTHR33406">
    <property type="entry name" value="MEMBRANE PROTEIN MJ1562-RELATED"/>
    <property type="match status" value="1"/>
</dbReference>
<feature type="transmembrane region" description="Helical" evidence="7">
    <location>
        <begin position="554"/>
        <end position="574"/>
    </location>
</feature>
<evidence type="ECO:0000256" key="2">
    <source>
        <dbReference type="ARBA" id="ARBA00022475"/>
    </source>
</evidence>
<keyword evidence="10" id="KW-1185">Reference proteome</keyword>
<feature type="transmembrane region" description="Helical" evidence="7">
    <location>
        <begin position="275"/>
        <end position="301"/>
    </location>
</feature>
<feature type="transmembrane region" description="Helical" evidence="7">
    <location>
        <begin position="634"/>
        <end position="654"/>
    </location>
</feature>
<keyword evidence="2" id="KW-1003">Cell membrane</keyword>
<dbReference type="InterPro" id="IPR050545">
    <property type="entry name" value="Mycobact_MmpL"/>
</dbReference>
<gene>
    <name evidence="9" type="ORF">OHB35_49255</name>
</gene>
<dbReference type="PROSITE" id="PS50156">
    <property type="entry name" value="SSD"/>
    <property type="match status" value="1"/>
</dbReference>
<feature type="region of interest" description="Disordered" evidence="6">
    <location>
        <begin position="717"/>
        <end position="743"/>
    </location>
</feature>
<dbReference type="InterPro" id="IPR004869">
    <property type="entry name" value="MMPL_dom"/>
</dbReference>
<feature type="domain" description="SSD" evidence="8">
    <location>
        <begin position="197"/>
        <end position="326"/>
    </location>
</feature>
<dbReference type="EMBL" id="CP109135">
    <property type="protein sequence ID" value="WSD20598.1"/>
    <property type="molecule type" value="Genomic_DNA"/>
</dbReference>
<evidence type="ECO:0000259" key="8">
    <source>
        <dbReference type="PROSITE" id="PS50156"/>
    </source>
</evidence>
<feature type="transmembrane region" description="Helical" evidence="7">
    <location>
        <begin position="202"/>
        <end position="221"/>
    </location>
</feature>